<dbReference type="InterPro" id="IPR044925">
    <property type="entry name" value="His-Me_finger_sf"/>
</dbReference>
<dbReference type="InterPro" id="IPR003615">
    <property type="entry name" value="HNH_nuc"/>
</dbReference>
<dbReference type="Proteomes" id="UP000001906">
    <property type="component" value="Segment"/>
</dbReference>
<dbReference type="KEGG" id="vg:8673590"/>
<dbReference type="Gene3D" id="3.90.75.20">
    <property type="match status" value="1"/>
</dbReference>
<evidence type="ECO:0000259" key="1">
    <source>
        <dbReference type="Pfam" id="PF13392"/>
    </source>
</evidence>
<dbReference type="SUPFAM" id="SSF54060">
    <property type="entry name" value="His-Me finger endonucleases"/>
    <property type="match status" value="1"/>
</dbReference>
<accession>D2EBT0</accession>
<dbReference type="GO" id="GO:0003677">
    <property type="term" value="F:DNA binding"/>
    <property type="evidence" value="ECO:0007669"/>
    <property type="project" value="InterPro"/>
</dbReference>
<dbReference type="InterPro" id="IPR016177">
    <property type="entry name" value="DNA-bd_dom_sf"/>
</dbReference>
<reference evidence="2 3" key="1">
    <citation type="journal article" date="2010" name="Nature">
        <title>Antagonistic coevolution accelerates molecular evolution.</title>
        <authorList>
            <person name="Paterson S."/>
            <person name="Vogwill T."/>
            <person name="Buckling A."/>
            <person name="Benmayor R."/>
            <person name="Spiers A.J."/>
            <person name="Thomson N.R."/>
            <person name="Quail M."/>
            <person name="Smith F."/>
            <person name="Walker D."/>
            <person name="Libberton B."/>
            <person name="Fenton A."/>
            <person name="Hall N."/>
            <person name="Brockhurst M.A."/>
        </authorList>
    </citation>
    <scope>NUCLEOTIDE SEQUENCE [LARGE SCALE GENOMIC DNA]</scope>
    <source>
        <strain evidence="3">phi 2</strain>
    </source>
</reference>
<dbReference type="RefSeq" id="YP_003345491.1">
    <property type="nucleotide sequence ID" value="NC_013638.1"/>
</dbReference>
<protein>
    <submittedName>
        <fullName evidence="2">Predicted phage DNA Endonuclease</fullName>
    </submittedName>
</protein>
<keyword evidence="2" id="KW-0255">Endonuclease</keyword>
<evidence type="ECO:0000313" key="3">
    <source>
        <dbReference type="Proteomes" id="UP000001906"/>
    </source>
</evidence>
<gene>
    <name evidence="2" type="ORF">SBWP25_0026</name>
</gene>
<dbReference type="Pfam" id="PF13392">
    <property type="entry name" value="HNH_3"/>
    <property type="match status" value="1"/>
</dbReference>
<dbReference type="EMBL" id="FN594518">
    <property type="protein sequence ID" value="CBH51596.1"/>
    <property type="molecule type" value="Genomic_DNA"/>
</dbReference>
<keyword evidence="2" id="KW-0378">Hydrolase</keyword>
<dbReference type="GeneID" id="8673590"/>
<name>D2EBT0_9CAUD</name>
<evidence type="ECO:0000313" key="2">
    <source>
        <dbReference type="EMBL" id="CBH51596.1"/>
    </source>
</evidence>
<dbReference type="SUPFAM" id="SSF54171">
    <property type="entry name" value="DNA-binding domain"/>
    <property type="match status" value="1"/>
</dbReference>
<keyword evidence="3" id="KW-1185">Reference proteome</keyword>
<dbReference type="OrthoDB" id="21336at10239"/>
<sequence length="165" mass="18172">MGKLVQARLLELFVDNDGQLVRRVAKGKAPAGAVCEGRTNNGYYRVRVDGVYQLVHRVLWTMRHGDIPTELLVDHRDGNGYNNSIDNLRLATHGQNMQNAITHTGNTSGHRGVHWSVAAGKWQVQCNANGRNHYGGLFVDYSAACAAADTMRLTLHGKFAGGNYR</sequence>
<proteinExistence type="predicted"/>
<organism evidence="2 3">
    <name type="scientific">Pseudomonas phage phi2</name>
    <dbReference type="NCBI Taxonomy" id="1450169"/>
    <lineage>
        <taxon>Viruses</taxon>
        <taxon>Duplodnaviria</taxon>
        <taxon>Heunggongvirae</taxon>
        <taxon>Uroviricota</taxon>
        <taxon>Caudoviricetes</taxon>
        <taxon>Autographivirales</taxon>
        <taxon>Autoscriptoviridae</taxon>
        <taxon>Tunggulvirus</taxon>
        <taxon>Tunggulvirus f2</taxon>
    </lineage>
</organism>
<feature type="domain" description="HNH nuclease" evidence="1">
    <location>
        <begin position="54"/>
        <end position="98"/>
    </location>
</feature>
<dbReference type="GO" id="GO:0004519">
    <property type="term" value="F:endonuclease activity"/>
    <property type="evidence" value="ECO:0007669"/>
    <property type="project" value="UniProtKB-KW"/>
</dbReference>
<keyword evidence="2" id="KW-0540">Nuclease</keyword>